<dbReference type="AlphaFoldDB" id="A0A9P4UHI1"/>
<proteinExistence type="predicted"/>
<dbReference type="OrthoDB" id="10473959at2759"/>
<evidence type="ECO:0000256" key="2">
    <source>
        <dbReference type="SAM" id="MobiDB-lite"/>
    </source>
</evidence>
<feature type="compositionally biased region" description="Basic and acidic residues" evidence="2">
    <location>
        <begin position="28"/>
        <end position="42"/>
    </location>
</feature>
<dbReference type="Proteomes" id="UP000799764">
    <property type="component" value="Unassembled WGS sequence"/>
</dbReference>
<keyword evidence="1" id="KW-0175">Coiled coil</keyword>
<feature type="region of interest" description="Disordered" evidence="2">
    <location>
        <begin position="1"/>
        <end position="99"/>
    </location>
</feature>
<sequence length="184" mass="21183">MPRQTNQRDHEGPTRDEINRMRAVQEQMMRHLEQYPRDEVRHGNTVPSRRRNDTEAEHAGSYTTLARSRGHAHSHAGPSRRTEVPVHHTGSQNVGYAYEPSDVDDLVQRTGSLNIAYTGSPTHAVLDTTMEIQDLVLANEDLRRQLNGWNAKDWLQKLVRENERLRRELSQQQNESDGDNTEAQ</sequence>
<evidence type="ECO:0000313" key="4">
    <source>
        <dbReference type="Proteomes" id="UP000799764"/>
    </source>
</evidence>
<protein>
    <submittedName>
        <fullName evidence="3">Uncharacterized protein</fullName>
    </submittedName>
</protein>
<comment type="caution">
    <text evidence="3">The sequence shown here is derived from an EMBL/GenBank/DDBJ whole genome shotgun (WGS) entry which is preliminary data.</text>
</comment>
<evidence type="ECO:0000313" key="3">
    <source>
        <dbReference type="EMBL" id="KAF2450260.1"/>
    </source>
</evidence>
<organism evidence="3 4">
    <name type="scientific">Karstenula rhodostoma CBS 690.94</name>
    <dbReference type="NCBI Taxonomy" id="1392251"/>
    <lineage>
        <taxon>Eukaryota</taxon>
        <taxon>Fungi</taxon>
        <taxon>Dikarya</taxon>
        <taxon>Ascomycota</taxon>
        <taxon>Pezizomycotina</taxon>
        <taxon>Dothideomycetes</taxon>
        <taxon>Pleosporomycetidae</taxon>
        <taxon>Pleosporales</taxon>
        <taxon>Massarineae</taxon>
        <taxon>Didymosphaeriaceae</taxon>
        <taxon>Karstenula</taxon>
    </lineage>
</organism>
<feature type="compositionally biased region" description="Basic and acidic residues" evidence="2">
    <location>
        <begin position="1"/>
        <end position="20"/>
    </location>
</feature>
<accession>A0A9P4UHI1</accession>
<feature type="coiled-coil region" evidence="1">
    <location>
        <begin position="132"/>
        <end position="182"/>
    </location>
</feature>
<name>A0A9P4UHI1_9PLEO</name>
<reference evidence="3" key="1">
    <citation type="journal article" date="2020" name="Stud. Mycol.">
        <title>101 Dothideomycetes genomes: a test case for predicting lifestyles and emergence of pathogens.</title>
        <authorList>
            <person name="Haridas S."/>
            <person name="Albert R."/>
            <person name="Binder M."/>
            <person name="Bloem J."/>
            <person name="Labutti K."/>
            <person name="Salamov A."/>
            <person name="Andreopoulos B."/>
            <person name="Baker S."/>
            <person name="Barry K."/>
            <person name="Bills G."/>
            <person name="Bluhm B."/>
            <person name="Cannon C."/>
            <person name="Castanera R."/>
            <person name="Culley D."/>
            <person name="Daum C."/>
            <person name="Ezra D."/>
            <person name="Gonzalez J."/>
            <person name="Henrissat B."/>
            <person name="Kuo A."/>
            <person name="Liang C."/>
            <person name="Lipzen A."/>
            <person name="Lutzoni F."/>
            <person name="Magnuson J."/>
            <person name="Mondo S."/>
            <person name="Nolan M."/>
            <person name="Ohm R."/>
            <person name="Pangilinan J."/>
            <person name="Park H.-J."/>
            <person name="Ramirez L."/>
            <person name="Alfaro M."/>
            <person name="Sun H."/>
            <person name="Tritt A."/>
            <person name="Yoshinaga Y."/>
            <person name="Zwiers L.-H."/>
            <person name="Turgeon B."/>
            <person name="Goodwin S."/>
            <person name="Spatafora J."/>
            <person name="Crous P."/>
            <person name="Grigoriev I."/>
        </authorList>
    </citation>
    <scope>NUCLEOTIDE SEQUENCE</scope>
    <source>
        <strain evidence="3">CBS 690.94</strain>
    </source>
</reference>
<keyword evidence="4" id="KW-1185">Reference proteome</keyword>
<dbReference type="EMBL" id="MU001493">
    <property type="protein sequence ID" value="KAF2450260.1"/>
    <property type="molecule type" value="Genomic_DNA"/>
</dbReference>
<gene>
    <name evidence="3" type="ORF">P171DRAFT_438938</name>
</gene>
<evidence type="ECO:0000256" key="1">
    <source>
        <dbReference type="SAM" id="Coils"/>
    </source>
</evidence>